<dbReference type="AlphaFoldDB" id="A0A561SWS7"/>
<dbReference type="SMART" id="SM00347">
    <property type="entry name" value="HTH_MARR"/>
    <property type="match status" value="1"/>
</dbReference>
<evidence type="ECO:0000313" key="3">
    <source>
        <dbReference type="Proteomes" id="UP000321261"/>
    </source>
</evidence>
<dbReference type="InterPro" id="IPR000835">
    <property type="entry name" value="HTH_MarR-typ"/>
</dbReference>
<dbReference type="SUPFAM" id="SSF46785">
    <property type="entry name" value="Winged helix' DNA-binding domain"/>
    <property type="match status" value="1"/>
</dbReference>
<gene>
    <name evidence="2" type="ORF">FHX44_115247</name>
</gene>
<dbReference type="InterPro" id="IPR036388">
    <property type="entry name" value="WH-like_DNA-bd_sf"/>
</dbReference>
<dbReference type="CDD" id="cd00090">
    <property type="entry name" value="HTH_ARSR"/>
    <property type="match status" value="1"/>
</dbReference>
<feature type="domain" description="HTH marR-type" evidence="1">
    <location>
        <begin position="1"/>
        <end position="132"/>
    </location>
</feature>
<sequence length="157" mass="16367">MERAARAAAEFGGAADAVDAAAADVFGINRTDLRILGVVMDGPLTAGQVAAAVHLSPAAATTAIQRLVARGYLTREPDPEDRRRAVVAPTASARELAERIYGPVGEAGAAQMHCWSAAELELIADFLERGRAMQLAHAARIRELAAQPGGGRAISQE</sequence>
<comment type="caution">
    <text evidence="2">The sequence shown here is derived from an EMBL/GenBank/DDBJ whole genome shotgun (WGS) entry which is preliminary data.</text>
</comment>
<dbReference type="Pfam" id="PF12802">
    <property type="entry name" value="MarR_2"/>
    <property type="match status" value="1"/>
</dbReference>
<dbReference type="GO" id="GO:0006950">
    <property type="term" value="P:response to stress"/>
    <property type="evidence" value="ECO:0007669"/>
    <property type="project" value="TreeGrafter"/>
</dbReference>
<evidence type="ECO:0000259" key="1">
    <source>
        <dbReference type="PROSITE" id="PS50995"/>
    </source>
</evidence>
<protein>
    <submittedName>
        <fullName evidence="2">DNA-binding MarR family transcriptional regulator</fullName>
    </submittedName>
</protein>
<dbReference type="InterPro" id="IPR011991">
    <property type="entry name" value="ArsR-like_HTH"/>
</dbReference>
<keyword evidence="2" id="KW-0238">DNA-binding</keyword>
<dbReference type="GO" id="GO:0003677">
    <property type="term" value="F:DNA binding"/>
    <property type="evidence" value="ECO:0007669"/>
    <property type="project" value="UniProtKB-KW"/>
</dbReference>
<dbReference type="InterPro" id="IPR036390">
    <property type="entry name" value="WH_DNA-bd_sf"/>
</dbReference>
<name>A0A561SWS7_9PSEU</name>
<dbReference type="EMBL" id="VIWU01000001">
    <property type="protein sequence ID" value="TWF79314.1"/>
    <property type="molecule type" value="Genomic_DNA"/>
</dbReference>
<dbReference type="GO" id="GO:0003700">
    <property type="term" value="F:DNA-binding transcription factor activity"/>
    <property type="evidence" value="ECO:0007669"/>
    <property type="project" value="InterPro"/>
</dbReference>
<proteinExistence type="predicted"/>
<reference evidence="2 3" key="1">
    <citation type="submission" date="2019-06" db="EMBL/GenBank/DDBJ databases">
        <title>Sequencing the genomes of 1000 actinobacteria strains.</title>
        <authorList>
            <person name="Klenk H.-P."/>
        </authorList>
    </citation>
    <scope>NUCLEOTIDE SEQUENCE [LARGE SCALE GENOMIC DNA]</scope>
    <source>
        <strain evidence="2 3">DSM 45671</strain>
    </source>
</reference>
<dbReference type="Gene3D" id="1.10.10.10">
    <property type="entry name" value="Winged helix-like DNA-binding domain superfamily/Winged helix DNA-binding domain"/>
    <property type="match status" value="1"/>
</dbReference>
<dbReference type="InterPro" id="IPR039422">
    <property type="entry name" value="MarR/SlyA-like"/>
</dbReference>
<dbReference type="PANTHER" id="PTHR33164:SF106">
    <property type="entry name" value="TRANSCRIPTIONAL REGULATORY PROTEIN"/>
    <property type="match status" value="1"/>
</dbReference>
<accession>A0A561SWS7</accession>
<dbReference type="PANTHER" id="PTHR33164">
    <property type="entry name" value="TRANSCRIPTIONAL REGULATOR, MARR FAMILY"/>
    <property type="match status" value="1"/>
</dbReference>
<dbReference type="PROSITE" id="PS50995">
    <property type="entry name" value="HTH_MARR_2"/>
    <property type="match status" value="1"/>
</dbReference>
<dbReference type="Proteomes" id="UP000321261">
    <property type="component" value="Unassembled WGS sequence"/>
</dbReference>
<keyword evidence="3" id="KW-1185">Reference proteome</keyword>
<evidence type="ECO:0000313" key="2">
    <source>
        <dbReference type="EMBL" id="TWF79314.1"/>
    </source>
</evidence>
<organism evidence="2 3">
    <name type="scientific">Pseudonocardia hierapolitana</name>
    <dbReference type="NCBI Taxonomy" id="1128676"/>
    <lineage>
        <taxon>Bacteria</taxon>
        <taxon>Bacillati</taxon>
        <taxon>Actinomycetota</taxon>
        <taxon>Actinomycetes</taxon>
        <taxon>Pseudonocardiales</taxon>
        <taxon>Pseudonocardiaceae</taxon>
        <taxon>Pseudonocardia</taxon>
    </lineage>
</organism>